<evidence type="ECO:0000313" key="1">
    <source>
        <dbReference type="EMBL" id="MCB2409405.1"/>
    </source>
</evidence>
<dbReference type="RefSeq" id="WP_226177043.1">
    <property type="nucleotide sequence ID" value="NZ_JAJADR010000004.1"/>
</dbReference>
<proteinExistence type="predicted"/>
<organism evidence="1 2">
    <name type="scientific">Hymenobacter lucidus</name>
    <dbReference type="NCBI Taxonomy" id="2880930"/>
    <lineage>
        <taxon>Bacteria</taxon>
        <taxon>Pseudomonadati</taxon>
        <taxon>Bacteroidota</taxon>
        <taxon>Cytophagia</taxon>
        <taxon>Cytophagales</taxon>
        <taxon>Hymenobacteraceae</taxon>
        <taxon>Hymenobacter</taxon>
    </lineage>
</organism>
<gene>
    <name evidence="1" type="ORF">LGH74_15535</name>
</gene>
<comment type="caution">
    <text evidence="1">The sequence shown here is derived from an EMBL/GenBank/DDBJ whole genome shotgun (WGS) entry which is preliminary data.</text>
</comment>
<dbReference type="EMBL" id="JAJADR010000004">
    <property type="protein sequence ID" value="MCB2409405.1"/>
    <property type="molecule type" value="Genomic_DNA"/>
</dbReference>
<accession>A0ABS8AT59</accession>
<dbReference type="Proteomes" id="UP001165296">
    <property type="component" value="Unassembled WGS sequence"/>
</dbReference>
<protein>
    <submittedName>
        <fullName evidence="1">Uncharacterized protein</fullName>
    </submittedName>
</protein>
<name>A0ABS8AT59_9BACT</name>
<reference evidence="1" key="1">
    <citation type="submission" date="2021-10" db="EMBL/GenBank/DDBJ databases">
        <authorList>
            <person name="Dean J.D."/>
            <person name="Kim M.K."/>
            <person name="Newey C.N."/>
            <person name="Stoker T.S."/>
            <person name="Thompson D.W."/>
            <person name="Grose J.H."/>
        </authorList>
    </citation>
    <scope>NUCLEOTIDE SEQUENCE</scope>
    <source>
        <strain evidence="1">BT178</strain>
    </source>
</reference>
<sequence length="61" mass="6802">MVLAYSKMVKPATLLLPSLANEVRKKGYIDAPSRSFARKEDFANFFGTFAKEIGVTFALPF</sequence>
<evidence type="ECO:0000313" key="2">
    <source>
        <dbReference type="Proteomes" id="UP001165296"/>
    </source>
</evidence>
<keyword evidence="2" id="KW-1185">Reference proteome</keyword>